<feature type="region of interest" description="Disordered" evidence="1">
    <location>
        <begin position="442"/>
        <end position="473"/>
    </location>
</feature>
<feature type="compositionally biased region" description="Basic and acidic residues" evidence="1">
    <location>
        <begin position="1"/>
        <end position="10"/>
    </location>
</feature>
<reference evidence="2" key="2">
    <citation type="submission" date="2024-10" db="UniProtKB">
        <authorList>
            <consortium name="EnsemblProtists"/>
        </authorList>
    </citation>
    <scope>IDENTIFICATION</scope>
</reference>
<organism evidence="2 3">
    <name type="scientific">Emiliania huxleyi (strain CCMP1516)</name>
    <dbReference type="NCBI Taxonomy" id="280463"/>
    <lineage>
        <taxon>Eukaryota</taxon>
        <taxon>Haptista</taxon>
        <taxon>Haptophyta</taxon>
        <taxon>Prymnesiophyceae</taxon>
        <taxon>Isochrysidales</taxon>
        <taxon>Noelaerhabdaceae</taxon>
        <taxon>Emiliania</taxon>
    </lineage>
</organism>
<dbReference type="GeneID" id="17251817"/>
<evidence type="ECO:0000313" key="2">
    <source>
        <dbReference type="EnsemblProtists" id="EOD05608"/>
    </source>
</evidence>
<proteinExistence type="predicted"/>
<dbReference type="HOGENOM" id="CLU_578019_0_0_1"/>
<keyword evidence="3" id="KW-1185">Reference proteome</keyword>
<dbReference type="KEGG" id="ehx:EMIHUDRAFT_220039"/>
<dbReference type="AlphaFoldDB" id="A0A0D3I2X3"/>
<dbReference type="RefSeq" id="XP_005758037.1">
    <property type="nucleotide sequence ID" value="XM_005757980.1"/>
</dbReference>
<dbReference type="PaxDb" id="2903-EOD05608"/>
<name>A0A0D3I2X3_EMIH1</name>
<feature type="region of interest" description="Disordered" evidence="1">
    <location>
        <begin position="1"/>
        <end position="93"/>
    </location>
</feature>
<feature type="compositionally biased region" description="Low complexity" evidence="1">
    <location>
        <begin position="457"/>
        <end position="473"/>
    </location>
</feature>
<feature type="region of interest" description="Disordered" evidence="1">
    <location>
        <begin position="297"/>
        <end position="339"/>
    </location>
</feature>
<dbReference type="Proteomes" id="UP000013827">
    <property type="component" value="Unassembled WGS sequence"/>
</dbReference>
<reference evidence="3" key="1">
    <citation type="journal article" date="2013" name="Nature">
        <title>Pan genome of the phytoplankton Emiliania underpins its global distribution.</title>
        <authorList>
            <person name="Read B.A."/>
            <person name="Kegel J."/>
            <person name="Klute M.J."/>
            <person name="Kuo A."/>
            <person name="Lefebvre S.C."/>
            <person name="Maumus F."/>
            <person name="Mayer C."/>
            <person name="Miller J."/>
            <person name="Monier A."/>
            <person name="Salamov A."/>
            <person name="Young J."/>
            <person name="Aguilar M."/>
            <person name="Claverie J.M."/>
            <person name="Frickenhaus S."/>
            <person name="Gonzalez K."/>
            <person name="Herman E.K."/>
            <person name="Lin Y.C."/>
            <person name="Napier J."/>
            <person name="Ogata H."/>
            <person name="Sarno A.F."/>
            <person name="Shmutz J."/>
            <person name="Schroeder D."/>
            <person name="de Vargas C."/>
            <person name="Verret F."/>
            <person name="von Dassow P."/>
            <person name="Valentin K."/>
            <person name="Van de Peer Y."/>
            <person name="Wheeler G."/>
            <person name="Dacks J.B."/>
            <person name="Delwiche C.F."/>
            <person name="Dyhrman S.T."/>
            <person name="Glockner G."/>
            <person name="John U."/>
            <person name="Richards T."/>
            <person name="Worden A.Z."/>
            <person name="Zhang X."/>
            <person name="Grigoriev I.V."/>
            <person name="Allen A.E."/>
            <person name="Bidle K."/>
            <person name="Borodovsky M."/>
            <person name="Bowler C."/>
            <person name="Brownlee C."/>
            <person name="Cock J.M."/>
            <person name="Elias M."/>
            <person name="Gladyshev V.N."/>
            <person name="Groth M."/>
            <person name="Guda C."/>
            <person name="Hadaegh A."/>
            <person name="Iglesias-Rodriguez M.D."/>
            <person name="Jenkins J."/>
            <person name="Jones B.M."/>
            <person name="Lawson T."/>
            <person name="Leese F."/>
            <person name="Lindquist E."/>
            <person name="Lobanov A."/>
            <person name="Lomsadze A."/>
            <person name="Malik S.B."/>
            <person name="Marsh M.E."/>
            <person name="Mackinder L."/>
            <person name="Mock T."/>
            <person name="Mueller-Roeber B."/>
            <person name="Pagarete A."/>
            <person name="Parker M."/>
            <person name="Probert I."/>
            <person name="Quesneville H."/>
            <person name="Raines C."/>
            <person name="Rensing S.A."/>
            <person name="Riano-Pachon D.M."/>
            <person name="Richier S."/>
            <person name="Rokitta S."/>
            <person name="Shiraiwa Y."/>
            <person name="Soanes D.M."/>
            <person name="van der Giezen M."/>
            <person name="Wahlund T.M."/>
            <person name="Williams B."/>
            <person name="Wilson W."/>
            <person name="Wolfe G."/>
            <person name="Wurch L.L."/>
        </authorList>
    </citation>
    <scope>NUCLEOTIDE SEQUENCE</scope>
</reference>
<evidence type="ECO:0000313" key="3">
    <source>
        <dbReference type="Proteomes" id="UP000013827"/>
    </source>
</evidence>
<accession>A0A0D3I2X3</accession>
<evidence type="ECO:0000256" key="1">
    <source>
        <dbReference type="SAM" id="MobiDB-lite"/>
    </source>
</evidence>
<dbReference type="EnsemblProtists" id="EOD05608">
    <property type="protein sequence ID" value="EOD05608"/>
    <property type="gene ID" value="EMIHUDRAFT_220039"/>
</dbReference>
<protein>
    <submittedName>
        <fullName evidence="2">Uncharacterized protein</fullName>
    </submittedName>
</protein>
<sequence>MGGKEREREPPPATDDEDATQATTQEGDHAGRRRAGVIRQAQPTAQHHQITAGLASGAKRRAAAMSQGERAAKRMTDQRRRRHEQRGKSQPAPITFDAAVAKVASEAALGVVEVEDFRDWLLDPQQAGQPMDGERITEWRASEEYERARLEYMDGCMCEGACTCTYDGVGIAPDVPGVTCDYFDEALLEPRDNDGQPSGGDWVPEGWDGVEADRHEERAKLERAKRIEREKQDDLAHASEKTWVQDSETGDWRLSTRGSIANFRNRRVQAYTGDAAEADAYLRDPGSEASQAWLEAQLAPGGGGPTPPGSPAYGDDCYFSHPDSPVRRPREEAPDDSDAYELDQERALELQGRISLFYGRPWDEVPRGATVPVTCEWTIASFSRQQQMQRPLSPAPVATDFDIEDKFLQERARWFRDHGGGGELEGSTRKQNEAFQRLKDRLFSLRRDRANPSGTPRASQRRASGAGSSTDPL</sequence>